<dbReference type="AlphaFoldDB" id="A0A927MP32"/>
<name>A0A927MP32_9ACTN</name>
<dbReference type="RefSeq" id="WP_192748333.1">
    <property type="nucleotide sequence ID" value="NZ_BAABJL010000154.1"/>
</dbReference>
<dbReference type="GO" id="GO:0005975">
    <property type="term" value="P:carbohydrate metabolic process"/>
    <property type="evidence" value="ECO:0007669"/>
    <property type="project" value="InterPro"/>
</dbReference>
<feature type="region of interest" description="Disordered" evidence="4">
    <location>
        <begin position="40"/>
        <end position="72"/>
    </location>
</feature>
<keyword evidence="5" id="KW-0472">Membrane</keyword>
<gene>
    <name evidence="7" type="ORF">HEB94_000395</name>
</gene>
<evidence type="ECO:0000256" key="2">
    <source>
        <dbReference type="ARBA" id="ARBA00022676"/>
    </source>
</evidence>
<dbReference type="Pfam" id="PF13641">
    <property type="entry name" value="Glyco_tranf_2_3"/>
    <property type="match status" value="1"/>
</dbReference>
<evidence type="ECO:0000313" key="8">
    <source>
        <dbReference type="Proteomes" id="UP000638648"/>
    </source>
</evidence>
<evidence type="ECO:0000256" key="4">
    <source>
        <dbReference type="SAM" id="MobiDB-lite"/>
    </source>
</evidence>
<evidence type="ECO:0000256" key="1">
    <source>
        <dbReference type="ARBA" id="ARBA00006739"/>
    </source>
</evidence>
<dbReference type="Proteomes" id="UP000638648">
    <property type="component" value="Unassembled WGS sequence"/>
</dbReference>
<dbReference type="InterPro" id="IPR002509">
    <property type="entry name" value="NODB_dom"/>
</dbReference>
<dbReference type="EMBL" id="JADBEM010000001">
    <property type="protein sequence ID" value="MBE1603547.1"/>
    <property type="molecule type" value="Genomic_DNA"/>
</dbReference>
<protein>
    <submittedName>
        <fullName evidence="7">Cellulose synthase/poly-beta-1,6-N-acetylglucosamine synthase-like glycosyltransferase/peptidoglycan/xylan/chitin deacetylase (PgdA/CDA1 family)</fullName>
    </submittedName>
</protein>
<evidence type="ECO:0000313" key="7">
    <source>
        <dbReference type="EMBL" id="MBE1603547.1"/>
    </source>
</evidence>
<feature type="transmembrane region" description="Helical" evidence="5">
    <location>
        <begin position="714"/>
        <end position="734"/>
    </location>
</feature>
<dbReference type="Pfam" id="PF01522">
    <property type="entry name" value="Polysacc_deac_1"/>
    <property type="match status" value="1"/>
</dbReference>
<dbReference type="PANTHER" id="PTHR43630">
    <property type="entry name" value="POLY-BETA-1,6-N-ACETYL-D-GLUCOSAMINE SYNTHASE"/>
    <property type="match status" value="1"/>
</dbReference>
<dbReference type="Gene3D" id="3.90.550.10">
    <property type="entry name" value="Spore Coat Polysaccharide Biosynthesis Protein SpsA, Chain A"/>
    <property type="match status" value="1"/>
</dbReference>
<dbReference type="CDD" id="cd06423">
    <property type="entry name" value="CESA_like"/>
    <property type="match status" value="1"/>
</dbReference>
<comment type="caution">
    <text evidence="7">The sequence shown here is derived from an EMBL/GenBank/DDBJ whole genome shotgun (WGS) entry which is preliminary data.</text>
</comment>
<dbReference type="SUPFAM" id="SSF88713">
    <property type="entry name" value="Glycoside hydrolase/deacetylase"/>
    <property type="match status" value="1"/>
</dbReference>
<sequence>MPRHVRLREPRHHWTLVCILLVSLGAVLLVNGYIEKASEHRTGRSGGDAAARKAPLTGTGGVLDLRRSQPAQTGMPARTIALTFEDGPDPRWTPQVLALLRRHNVHATFFLVGSKAAAHPGLTHRILAEGHDIGSHTYTHIDLAGAPGWRRALELTLTQRALAGVAGVNTYLFRPPYTSVPSALDATEYDAARDAARRGYLVVLADHDTGDSSGRTTKQILAAATPTKGRGAVIRLHDAGGDRTAVLRALDQLITQLQQRAYRFTTVSDALHLPEVNPRASAVDRSAGFVLVGAQHAGAIAAIALAVATTAAGFLTLGRLLVMVFLAWRHELGNRRARARALRAQARALRAQARALRSRSRAIRLRTRGARTRASRAHGRAGSMNTKAWYHPPVSVIVPAYNEAAGIAATLRSLVASEYPGEIEVIVVDDGSTDDTADIAASLGLPGVTVIRQRNAGKPAALNTGIAYSHHDILVLVDADTVFEPAAIRRLVQPFADPEVGAVSGNTKVGNRGGILGKWQHIEYVIGFNLDRRMFDLLECMPTVPGAIGAFRYRALASVGWVSDDTLAEDTDLTMAICRVGWRVVYRQNARAWTEAPGSLQQLWRQRYRWCYGTLQAMWKHRRAVIEGGAAGRFGRRGLTYLAVFQVALPLFAPAVDVYALYAVLFGRPSKVLAVWVAFVILQMVVGAYALRLDRERLTSLWTLPLQQFVYRQLMYMVVIQSVVTAVVGAPLRWHAMRREGTFARASVPEVEVRRRS</sequence>
<dbReference type="GO" id="GO:0016810">
    <property type="term" value="F:hydrolase activity, acting on carbon-nitrogen (but not peptide) bonds"/>
    <property type="evidence" value="ECO:0007669"/>
    <property type="project" value="InterPro"/>
</dbReference>
<proteinExistence type="inferred from homology"/>
<dbReference type="SUPFAM" id="SSF53448">
    <property type="entry name" value="Nucleotide-diphospho-sugar transferases"/>
    <property type="match status" value="1"/>
</dbReference>
<accession>A0A927MP32</accession>
<dbReference type="Gene3D" id="3.20.20.370">
    <property type="entry name" value="Glycoside hydrolase/deacetylase"/>
    <property type="match status" value="1"/>
</dbReference>
<feature type="transmembrane region" description="Helical" evidence="5">
    <location>
        <begin position="673"/>
        <end position="693"/>
    </location>
</feature>
<keyword evidence="5" id="KW-1133">Transmembrane helix</keyword>
<keyword evidence="2" id="KW-0328">Glycosyltransferase</keyword>
<keyword evidence="5" id="KW-0812">Transmembrane</keyword>
<reference evidence="7" key="1">
    <citation type="submission" date="2020-10" db="EMBL/GenBank/DDBJ databases">
        <title>Sequencing the genomes of 1000 actinobacteria strains.</title>
        <authorList>
            <person name="Klenk H.-P."/>
        </authorList>
    </citation>
    <scope>NUCLEOTIDE SEQUENCE</scope>
    <source>
        <strain evidence="7">DSM 45354</strain>
    </source>
</reference>
<organism evidence="7 8">
    <name type="scientific">Actinopolymorpha pittospori</name>
    <dbReference type="NCBI Taxonomy" id="648752"/>
    <lineage>
        <taxon>Bacteria</taxon>
        <taxon>Bacillati</taxon>
        <taxon>Actinomycetota</taxon>
        <taxon>Actinomycetes</taxon>
        <taxon>Propionibacteriales</taxon>
        <taxon>Actinopolymorphaceae</taxon>
        <taxon>Actinopolymorpha</taxon>
    </lineage>
</organism>
<evidence type="ECO:0000256" key="5">
    <source>
        <dbReference type="SAM" id="Phobius"/>
    </source>
</evidence>
<feature type="domain" description="NodB homology" evidence="6">
    <location>
        <begin position="78"/>
        <end position="265"/>
    </location>
</feature>
<feature type="transmembrane region" description="Helical" evidence="5">
    <location>
        <begin position="639"/>
        <end position="661"/>
    </location>
</feature>
<keyword evidence="8" id="KW-1185">Reference proteome</keyword>
<dbReference type="PROSITE" id="PS51677">
    <property type="entry name" value="NODB"/>
    <property type="match status" value="1"/>
</dbReference>
<dbReference type="GO" id="GO:0016757">
    <property type="term" value="F:glycosyltransferase activity"/>
    <property type="evidence" value="ECO:0007669"/>
    <property type="project" value="UniProtKB-KW"/>
</dbReference>
<dbReference type="InterPro" id="IPR029044">
    <property type="entry name" value="Nucleotide-diphossugar_trans"/>
</dbReference>
<dbReference type="PANTHER" id="PTHR43630:SF1">
    <property type="entry name" value="POLY-BETA-1,6-N-ACETYL-D-GLUCOSAMINE SYNTHASE"/>
    <property type="match status" value="1"/>
</dbReference>
<evidence type="ECO:0000256" key="3">
    <source>
        <dbReference type="ARBA" id="ARBA00022679"/>
    </source>
</evidence>
<dbReference type="InterPro" id="IPR011330">
    <property type="entry name" value="Glyco_hydro/deAcase_b/a-brl"/>
</dbReference>
<keyword evidence="3" id="KW-0808">Transferase</keyword>
<evidence type="ECO:0000259" key="6">
    <source>
        <dbReference type="PROSITE" id="PS51677"/>
    </source>
</evidence>
<feature type="transmembrane region" description="Helical" evidence="5">
    <location>
        <begin position="12"/>
        <end position="34"/>
    </location>
</feature>
<comment type="similarity">
    <text evidence="1">Belongs to the glycosyltransferase 2 family.</text>
</comment>